<gene>
    <name evidence="1" type="ORF">PAPOLLO_LOCUS24375</name>
</gene>
<proteinExistence type="predicted"/>
<evidence type="ECO:0000313" key="1">
    <source>
        <dbReference type="EMBL" id="CAG5049055.1"/>
    </source>
</evidence>
<accession>A0A8S3Y172</accession>
<dbReference type="Proteomes" id="UP000691718">
    <property type="component" value="Unassembled WGS sequence"/>
</dbReference>
<dbReference type="OrthoDB" id="7256944at2759"/>
<protein>
    <submittedName>
        <fullName evidence="1">(apollo) hypothetical protein</fullName>
    </submittedName>
</protein>
<dbReference type="AlphaFoldDB" id="A0A8S3Y172"/>
<reference evidence="1" key="1">
    <citation type="submission" date="2021-04" db="EMBL/GenBank/DDBJ databases">
        <authorList>
            <person name="Tunstrom K."/>
        </authorList>
    </citation>
    <scope>NUCLEOTIDE SEQUENCE</scope>
</reference>
<dbReference type="PANTHER" id="PTHR11257">
    <property type="entry name" value="CHEMOSENSORY PROTEIN-RELATED"/>
    <property type="match status" value="1"/>
</dbReference>
<evidence type="ECO:0000313" key="2">
    <source>
        <dbReference type="Proteomes" id="UP000691718"/>
    </source>
</evidence>
<keyword evidence="2" id="KW-1185">Reference proteome</keyword>
<dbReference type="InterPro" id="IPR005055">
    <property type="entry name" value="A10/PebIII"/>
</dbReference>
<comment type="caution">
    <text evidence="1">The sequence shown here is derived from an EMBL/GenBank/DDBJ whole genome shotgun (WGS) entry which is preliminary data.</text>
</comment>
<name>A0A8S3Y172_PARAO</name>
<dbReference type="PANTHER" id="PTHR11257:SF12">
    <property type="entry name" value="EJACULATORY BULB-SPECIFIC PROTEIN 3-RELATED"/>
    <property type="match status" value="1"/>
</dbReference>
<sequence>MAVTACYATETYTTENDDIDIEAVVNNLDTLKSYMDCFLDKKTCDAVPGDFKKDLPEAFEQACAKCTAAQKHIFRRYLEVAGEKLPEDLNALKKKYDPESKYFAPLQAAIANS</sequence>
<dbReference type="EMBL" id="CAJQZP010001468">
    <property type="protein sequence ID" value="CAG5049055.1"/>
    <property type="molecule type" value="Genomic_DNA"/>
</dbReference>
<organism evidence="1 2">
    <name type="scientific">Parnassius apollo</name>
    <name type="common">Apollo butterfly</name>
    <name type="synonym">Papilio apollo</name>
    <dbReference type="NCBI Taxonomy" id="110799"/>
    <lineage>
        <taxon>Eukaryota</taxon>
        <taxon>Metazoa</taxon>
        <taxon>Ecdysozoa</taxon>
        <taxon>Arthropoda</taxon>
        <taxon>Hexapoda</taxon>
        <taxon>Insecta</taxon>
        <taxon>Pterygota</taxon>
        <taxon>Neoptera</taxon>
        <taxon>Endopterygota</taxon>
        <taxon>Lepidoptera</taxon>
        <taxon>Glossata</taxon>
        <taxon>Ditrysia</taxon>
        <taxon>Papilionoidea</taxon>
        <taxon>Papilionidae</taxon>
        <taxon>Parnassiinae</taxon>
        <taxon>Parnassini</taxon>
        <taxon>Parnassius</taxon>
        <taxon>Parnassius</taxon>
    </lineage>
</organism>
<dbReference type="Pfam" id="PF03392">
    <property type="entry name" value="OS-D"/>
    <property type="match status" value="1"/>
</dbReference>